<name>A0ABQ4XKZ6_9ASTR</name>
<gene>
    <name evidence="2" type="ORF">Tco_0680275</name>
</gene>
<proteinExistence type="predicted"/>
<feature type="region of interest" description="Disordered" evidence="1">
    <location>
        <begin position="104"/>
        <end position="174"/>
    </location>
</feature>
<accession>A0ABQ4XKZ6</accession>
<comment type="caution">
    <text evidence="2">The sequence shown here is derived from an EMBL/GenBank/DDBJ whole genome shotgun (WGS) entry which is preliminary data.</text>
</comment>
<evidence type="ECO:0000313" key="2">
    <source>
        <dbReference type="EMBL" id="GJS65711.1"/>
    </source>
</evidence>
<reference evidence="2" key="1">
    <citation type="journal article" date="2022" name="Int. J. Mol. Sci.">
        <title>Draft Genome of Tanacetum Coccineum: Genomic Comparison of Closely Related Tanacetum-Family Plants.</title>
        <authorList>
            <person name="Yamashiro T."/>
            <person name="Shiraishi A."/>
            <person name="Nakayama K."/>
            <person name="Satake H."/>
        </authorList>
    </citation>
    <scope>NUCLEOTIDE SEQUENCE</scope>
</reference>
<feature type="compositionally biased region" description="Basic and acidic residues" evidence="1">
    <location>
        <begin position="12"/>
        <end position="21"/>
    </location>
</feature>
<organism evidence="2 3">
    <name type="scientific">Tanacetum coccineum</name>
    <dbReference type="NCBI Taxonomy" id="301880"/>
    <lineage>
        <taxon>Eukaryota</taxon>
        <taxon>Viridiplantae</taxon>
        <taxon>Streptophyta</taxon>
        <taxon>Embryophyta</taxon>
        <taxon>Tracheophyta</taxon>
        <taxon>Spermatophyta</taxon>
        <taxon>Magnoliopsida</taxon>
        <taxon>eudicotyledons</taxon>
        <taxon>Gunneridae</taxon>
        <taxon>Pentapetalae</taxon>
        <taxon>asterids</taxon>
        <taxon>campanulids</taxon>
        <taxon>Asterales</taxon>
        <taxon>Asteraceae</taxon>
        <taxon>Asteroideae</taxon>
        <taxon>Anthemideae</taxon>
        <taxon>Anthemidinae</taxon>
        <taxon>Tanacetum</taxon>
    </lineage>
</organism>
<dbReference type="Proteomes" id="UP001151760">
    <property type="component" value="Unassembled WGS sequence"/>
</dbReference>
<sequence>MSDFNGLRKPKSLQEYEETHAEPNTPPTQGNVGITIILSLHQKRSISARGYDIQYRPRTAIKGQILADFIVERPEDESPDELMAEPKALPEPWTLFTDGSSCVDGLGAGGSGNNNEALGINLTDRERRGGIEPYKKQKARKRWKSITTQESAEQASNRAKWSTAAMKQVMPGEW</sequence>
<feature type="compositionally biased region" description="Basic and acidic residues" evidence="1">
    <location>
        <begin position="123"/>
        <end position="135"/>
    </location>
</feature>
<reference evidence="2" key="2">
    <citation type="submission" date="2022-01" db="EMBL/GenBank/DDBJ databases">
        <authorList>
            <person name="Yamashiro T."/>
            <person name="Shiraishi A."/>
            <person name="Satake H."/>
            <person name="Nakayama K."/>
        </authorList>
    </citation>
    <scope>NUCLEOTIDE SEQUENCE</scope>
</reference>
<dbReference type="EMBL" id="BQNB010009597">
    <property type="protein sequence ID" value="GJS65711.1"/>
    <property type="molecule type" value="Genomic_DNA"/>
</dbReference>
<feature type="region of interest" description="Disordered" evidence="1">
    <location>
        <begin position="1"/>
        <end position="31"/>
    </location>
</feature>
<evidence type="ECO:0000256" key="1">
    <source>
        <dbReference type="SAM" id="MobiDB-lite"/>
    </source>
</evidence>
<evidence type="ECO:0000313" key="3">
    <source>
        <dbReference type="Proteomes" id="UP001151760"/>
    </source>
</evidence>
<feature type="compositionally biased region" description="Polar residues" evidence="1">
    <location>
        <begin position="145"/>
        <end position="160"/>
    </location>
</feature>
<keyword evidence="3" id="KW-1185">Reference proteome</keyword>
<protein>
    <submittedName>
        <fullName evidence="2">Uncharacterized protein</fullName>
    </submittedName>
</protein>